<dbReference type="KEGG" id="sap:Sulac_1497"/>
<sequence>MTENSHKVHHWSTRVRWGETDAAGFVFYPNYYAWFDQASHEFLDALGFPSADWFNRQGIGMPLLEAHATFHRPLFFGDSITVVTWVENLSQKSFRLGHHVLQSDGTIAASGYEVRAWVQFRESPAKAVPLPDALREQLALYHRVSDQKS</sequence>
<dbReference type="SUPFAM" id="SSF54637">
    <property type="entry name" value="Thioesterase/thiol ester dehydrase-isomerase"/>
    <property type="match status" value="1"/>
</dbReference>
<keyword evidence="2" id="KW-0378">Hydrolase</keyword>
<dbReference type="AlphaFoldDB" id="G8TXN8"/>
<comment type="similarity">
    <text evidence="1">Belongs to the 4-hydroxybenzoyl-CoA thioesterase family.</text>
</comment>
<dbReference type="Proteomes" id="UP000005439">
    <property type="component" value="Chromosome"/>
</dbReference>
<gene>
    <name evidence="3" type="ordered locus">Sulac_1497</name>
</gene>
<dbReference type="InterPro" id="IPR029069">
    <property type="entry name" value="HotDog_dom_sf"/>
</dbReference>
<dbReference type="PIRSF" id="PIRSF003230">
    <property type="entry name" value="YbgC"/>
    <property type="match status" value="1"/>
</dbReference>
<dbReference type="InterPro" id="IPR050563">
    <property type="entry name" value="4-hydroxybenzoyl-CoA_TE"/>
</dbReference>
<evidence type="ECO:0000256" key="1">
    <source>
        <dbReference type="ARBA" id="ARBA00005953"/>
    </source>
</evidence>
<dbReference type="CDD" id="cd00586">
    <property type="entry name" value="4HBT"/>
    <property type="match status" value="1"/>
</dbReference>
<dbReference type="Gene3D" id="3.10.129.10">
    <property type="entry name" value="Hotdog Thioesterase"/>
    <property type="match status" value="1"/>
</dbReference>
<dbReference type="EMBL" id="CP003179">
    <property type="protein sequence ID" value="AEW04994.1"/>
    <property type="molecule type" value="Genomic_DNA"/>
</dbReference>
<dbReference type="Pfam" id="PF13279">
    <property type="entry name" value="4HBT_2"/>
    <property type="match status" value="1"/>
</dbReference>
<protein>
    <submittedName>
        <fullName evidence="3">Thioesterase superfamily protein</fullName>
    </submittedName>
</protein>
<dbReference type="GO" id="GO:0047617">
    <property type="term" value="F:fatty acyl-CoA hydrolase activity"/>
    <property type="evidence" value="ECO:0007669"/>
    <property type="project" value="TreeGrafter"/>
</dbReference>
<organism evidence="3 4">
    <name type="scientific">Sulfobacillus acidophilus (strain ATCC 700253 / DSM 10332 / NAL)</name>
    <dbReference type="NCBI Taxonomy" id="679936"/>
    <lineage>
        <taxon>Bacteria</taxon>
        <taxon>Bacillati</taxon>
        <taxon>Bacillota</taxon>
        <taxon>Clostridia</taxon>
        <taxon>Eubacteriales</taxon>
        <taxon>Clostridiales Family XVII. Incertae Sedis</taxon>
        <taxon>Sulfobacillus</taxon>
    </lineage>
</organism>
<dbReference type="PANTHER" id="PTHR31793:SF27">
    <property type="entry name" value="NOVEL THIOESTERASE SUPERFAMILY DOMAIN AND SAPOSIN A-TYPE DOMAIN CONTAINING PROTEIN (0610012H03RIK)"/>
    <property type="match status" value="1"/>
</dbReference>
<dbReference type="STRING" id="679936.Sulac_1497"/>
<accession>G8TXN8</accession>
<reference evidence="3 4" key="2">
    <citation type="journal article" date="2012" name="Stand. Genomic Sci.">
        <title>Complete genome sequence of the moderately thermophilic mineral-sulfide-oxidizing firmicute Sulfobacillus acidophilus type strain (NAL(T)).</title>
        <authorList>
            <person name="Anderson I."/>
            <person name="Chertkov O."/>
            <person name="Chen A."/>
            <person name="Saunders E."/>
            <person name="Lapidus A."/>
            <person name="Nolan M."/>
            <person name="Lucas S."/>
            <person name="Hammon N."/>
            <person name="Deshpande S."/>
            <person name="Cheng J.F."/>
            <person name="Han C."/>
            <person name="Tapia R."/>
            <person name="Goodwin L.A."/>
            <person name="Pitluck S."/>
            <person name="Liolios K."/>
            <person name="Pagani I."/>
            <person name="Ivanova N."/>
            <person name="Mikhailova N."/>
            <person name="Pati A."/>
            <person name="Palaniappan K."/>
            <person name="Land M."/>
            <person name="Pan C."/>
            <person name="Rohde M."/>
            <person name="Pukall R."/>
            <person name="Goker M."/>
            <person name="Detter J.C."/>
            <person name="Woyke T."/>
            <person name="Bristow J."/>
            <person name="Eisen J.A."/>
            <person name="Markowitz V."/>
            <person name="Hugenholtz P."/>
            <person name="Kyrpides N.C."/>
            <person name="Klenk H.P."/>
            <person name="Mavromatis K."/>
        </authorList>
    </citation>
    <scope>NUCLEOTIDE SEQUENCE [LARGE SCALE GENOMIC DNA]</scope>
    <source>
        <strain evidence="4">ATCC 700253 / DSM 10332 / NAL</strain>
    </source>
</reference>
<proteinExistence type="inferred from homology"/>
<dbReference type="PANTHER" id="PTHR31793">
    <property type="entry name" value="4-HYDROXYBENZOYL-COA THIOESTERASE FAMILY MEMBER"/>
    <property type="match status" value="1"/>
</dbReference>
<name>G8TXN8_SULAD</name>
<reference evidence="4" key="1">
    <citation type="submission" date="2011-12" db="EMBL/GenBank/DDBJ databases">
        <title>The complete genome of chromosome of Sulfobacillus acidophilus DSM 10332.</title>
        <authorList>
            <person name="Lucas S."/>
            <person name="Han J."/>
            <person name="Lapidus A."/>
            <person name="Bruce D."/>
            <person name="Goodwin L."/>
            <person name="Pitluck S."/>
            <person name="Peters L."/>
            <person name="Kyrpides N."/>
            <person name="Mavromatis K."/>
            <person name="Ivanova N."/>
            <person name="Mikhailova N."/>
            <person name="Chertkov O."/>
            <person name="Saunders E."/>
            <person name="Detter J.C."/>
            <person name="Tapia R."/>
            <person name="Han C."/>
            <person name="Land M."/>
            <person name="Hauser L."/>
            <person name="Markowitz V."/>
            <person name="Cheng J.-F."/>
            <person name="Hugenholtz P."/>
            <person name="Woyke T."/>
            <person name="Wu D."/>
            <person name="Pukall R."/>
            <person name="Gehrich-Schroeter G."/>
            <person name="Schneider S."/>
            <person name="Klenk H.-P."/>
            <person name="Eisen J.A."/>
        </authorList>
    </citation>
    <scope>NUCLEOTIDE SEQUENCE [LARGE SCALE GENOMIC DNA]</scope>
    <source>
        <strain evidence="4">ATCC 700253 / DSM 10332 / NAL</strain>
    </source>
</reference>
<evidence type="ECO:0000256" key="2">
    <source>
        <dbReference type="ARBA" id="ARBA00022801"/>
    </source>
</evidence>
<evidence type="ECO:0000313" key="3">
    <source>
        <dbReference type="EMBL" id="AEW04994.1"/>
    </source>
</evidence>
<dbReference type="HOGENOM" id="CLU_101141_5_2_9"/>
<dbReference type="PATRIC" id="fig|679936.5.peg.1563"/>
<dbReference type="InterPro" id="IPR006684">
    <property type="entry name" value="YbgC/YbaW"/>
</dbReference>
<evidence type="ECO:0000313" key="4">
    <source>
        <dbReference type="Proteomes" id="UP000005439"/>
    </source>
</evidence>
<keyword evidence="4" id="KW-1185">Reference proteome</keyword>